<keyword evidence="7" id="KW-1185">Reference proteome</keyword>
<dbReference type="GO" id="GO:0030322">
    <property type="term" value="P:stabilization of membrane potential"/>
    <property type="evidence" value="ECO:0007669"/>
    <property type="project" value="TreeGrafter"/>
</dbReference>
<evidence type="ECO:0000256" key="1">
    <source>
        <dbReference type="ARBA" id="ARBA00004141"/>
    </source>
</evidence>
<accession>A0A915KX37</accession>
<sequence length="636" mass="71891">MAYALLGIPFTLILLRDWSRLIAKFLSYPGIVLLKVWDFFRFCTLKSVESVEDLKSERVHLSVKRKLFQHSVLRIPTIVAFLSVFGCILAGAFSFCVWETEWSTLVSFHFCFASLTTIGPTANALPQDSFMLACMLAYIYLGLAIVSLFIDFVYAKVLYAYTPADQFYPALSDFPQFPENTDYTTLLGNISEENLCGSHVSTGARTLDIDDYESSAALGSCVTLGVLQMNRRLHEEDVSRKRRQRDSKYCQTTISVPVRRVVRVDRRNSLKSQTYVASSIATSSSDDVNRLIRESYSYGNRSLKAIFHEMTKFFVFISLSLFLPIHYGQEQSIFDPNLECSPEEAEVTRANVYFRCRNKTLKAAGCLGHDMIRVPINETYKAFGNYDMLCKPISEYWAQLVPLTCWSNNLQYKPGETFVEGTFWFTCENKEKILPGQNYRRGNFVYTCVLRPDSTISVEPKACIYNGAEAKVGEQVKGTNFMFTCMLQNNHIGLTPSGCVVDNRTVALDQQFKKNGFLYKCAKKDKVISHTIVGCVQEETGKAYSIGQKWVSGQAPYRFIIQCVQFPSGFVYKQSIQCAVDHPEGRAVIDPGCMRKVGKQLIQCYSPNFGGIGYTVRSLDEPMVEKKAAAYGLKFC</sequence>
<dbReference type="Gene3D" id="1.10.287.70">
    <property type="match status" value="1"/>
</dbReference>
<feature type="transmembrane region" description="Helical" evidence="5">
    <location>
        <begin position="105"/>
        <end position="124"/>
    </location>
</feature>
<dbReference type="GO" id="GO:0015271">
    <property type="term" value="F:outward rectifier potassium channel activity"/>
    <property type="evidence" value="ECO:0007669"/>
    <property type="project" value="TreeGrafter"/>
</dbReference>
<dbReference type="GO" id="GO:0022841">
    <property type="term" value="F:potassium ion leak channel activity"/>
    <property type="evidence" value="ECO:0007669"/>
    <property type="project" value="TreeGrafter"/>
</dbReference>
<name>A0A915KX37_ROMCU</name>
<dbReference type="SUPFAM" id="SSF81324">
    <property type="entry name" value="Voltage-gated potassium channels"/>
    <property type="match status" value="1"/>
</dbReference>
<evidence type="ECO:0000313" key="7">
    <source>
        <dbReference type="Proteomes" id="UP000887565"/>
    </source>
</evidence>
<comment type="subcellular location">
    <subcellularLocation>
        <location evidence="1">Membrane</location>
        <topology evidence="1">Multi-pass membrane protein</topology>
    </subcellularLocation>
</comment>
<dbReference type="GO" id="GO:0005886">
    <property type="term" value="C:plasma membrane"/>
    <property type="evidence" value="ECO:0007669"/>
    <property type="project" value="TreeGrafter"/>
</dbReference>
<keyword evidence="3 5" id="KW-1133">Transmembrane helix</keyword>
<evidence type="ECO:0000256" key="3">
    <source>
        <dbReference type="ARBA" id="ARBA00022989"/>
    </source>
</evidence>
<dbReference type="InterPro" id="IPR003280">
    <property type="entry name" value="2pore_dom_K_chnl"/>
</dbReference>
<evidence type="ECO:0000256" key="5">
    <source>
        <dbReference type="SAM" id="Phobius"/>
    </source>
</evidence>
<organism evidence="7 8">
    <name type="scientific">Romanomermis culicivorax</name>
    <name type="common">Nematode worm</name>
    <dbReference type="NCBI Taxonomy" id="13658"/>
    <lineage>
        <taxon>Eukaryota</taxon>
        <taxon>Metazoa</taxon>
        <taxon>Ecdysozoa</taxon>
        <taxon>Nematoda</taxon>
        <taxon>Enoplea</taxon>
        <taxon>Dorylaimia</taxon>
        <taxon>Mermithida</taxon>
        <taxon>Mermithoidea</taxon>
        <taxon>Mermithidae</taxon>
        <taxon>Romanomermis</taxon>
    </lineage>
</organism>
<dbReference type="Pfam" id="PF23003">
    <property type="entry name" value="Fn1_2"/>
    <property type="match status" value="2"/>
</dbReference>
<dbReference type="InterPro" id="IPR055119">
    <property type="entry name" value="Mig18_Fn1"/>
</dbReference>
<evidence type="ECO:0000259" key="6">
    <source>
        <dbReference type="Pfam" id="PF23003"/>
    </source>
</evidence>
<feature type="domain" description="Abnormal cell migration protein 18-like fibronectin type I" evidence="6">
    <location>
        <begin position="462"/>
        <end position="525"/>
    </location>
</feature>
<keyword evidence="4 5" id="KW-0472">Membrane</keyword>
<evidence type="ECO:0000313" key="8">
    <source>
        <dbReference type="WBParaSite" id="nRc.2.0.1.t43029-RA"/>
    </source>
</evidence>
<dbReference type="PANTHER" id="PTHR11003">
    <property type="entry name" value="POTASSIUM CHANNEL, SUBFAMILY K"/>
    <property type="match status" value="1"/>
</dbReference>
<keyword evidence="2 5" id="KW-0812">Transmembrane</keyword>
<feature type="transmembrane region" description="Helical" evidence="5">
    <location>
        <begin position="130"/>
        <end position="154"/>
    </location>
</feature>
<evidence type="ECO:0000256" key="2">
    <source>
        <dbReference type="ARBA" id="ARBA00022692"/>
    </source>
</evidence>
<protein>
    <recommendedName>
        <fullName evidence="6">Abnormal cell migration protein 18-like fibronectin type I domain-containing protein</fullName>
    </recommendedName>
</protein>
<reference evidence="8" key="1">
    <citation type="submission" date="2022-11" db="UniProtKB">
        <authorList>
            <consortium name="WormBaseParasite"/>
        </authorList>
    </citation>
    <scope>IDENTIFICATION</scope>
</reference>
<feature type="transmembrane region" description="Helical" evidence="5">
    <location>
        <begin position="75"/>
        <end position="98"/>
    </location>
</feature>
<proteinExistence type="predicted"/>
<dbReference type="PANTHER" id="PTHR11003:SF334">
    <property type="entry name" value="FI03418P"/>
    <property type="match status" value="1"/>
</dbReference>
<dbReference type="WBParaSite" id="nRc.2.0.1.t43029-RA">
    <property type="protein sequence ID" value="nRc.2.0.1.t43029-RA"/>
    <property type="gene ID" value="nRc.2.0.1.g43029"/>
</dbReference>
<dbReference type="Proteomes" id="UP000887565">
    <property type="component" value="Unplaced"/>
</dbReference>
<evidence type="ECO:0000256" key="4">
    <source>
        <dbReference type="ARBA" id="ARBA00023136"/>
    </source>
</evidence>
<feature type="domain" description="Abnormal cell migration protein 18-like fibronectin type I" evidence="6">
    <location>
        <begin position="404"/>
        <end position="455"/>
    </location>
</feature>
<dbReference type="AlphaFoldDB" id="A0A915KX37"/>